<dbReference type="SUPFAM" id="SSF52402">
    <property type="entry name" value="Adenine nucleotide alpha hydrolases-like"/>
    <property type="match status" value="1"/>
</dbReference>
<dbReference type="Gene3D" id="3.30.300.10">
    <property type="match status" value="2"/>
</dbReference>
<keyword evidence="3" id="KW-0436">Ligase</keyword>
<evidence type="ECO:0000259" key="9">
    <source>
        <dbReference type="PROSITE" id="PS51553"/>
    </source>
</evidence>
<keyword evidence="8" id="KW-0315">Glutamine amidotransferase</keyword>
<dbReference type="EC" id="6.3.5.2" evidence="2"/>
<dbReference type="GO" id="GO:0003921">
    <property type="term" value="F:GMP synthase activity"/>
    <property type="evidence" value="ECO:0007669"/>
    <property type="project" value="InterPro"/>
</dbReference>
<dbReference type="PRINTS" id="PR00097">
    <property type="entry name" value="ANTSNTHASEII"/>
</dbReference>
<keyword evidence="7" id="KW-0067">ATP-binding</keyword>
<evidence type="ECO:0000256" key="3">
    <source>
        <dbReference type="ARBA" id="ARBA00022598"/>
    </source>
</evidence>
<name>A0A381N6Y2_9ZZZZ</name>
<dbReference type="Pfam" id="PF02540">
    <property type="entry name" value="NAD_synthase"/>
    <property type="match status" value="1"/>
</dbReference>
<dbReference type="SUPFAM" id="SSF54810">
    <property type="entry name" value="GMP synthetase C-terminal dimerisation domain"/>
    <property type="match status" value="2"/>
</dbReference>
<dbReference type="GO" id="GO:0005829">
    <property type="term" value="C:cytosol"/>
    <property type="evidence" value="ECO:0007669"/>
    <property type="project" value="TreeGrafter"/>
</dbReference>
<evidence type="ECO:0000256" key="5">
    <source>
        <dbReference type="ARBA" id="ARBA00022749"/>
    </source>
</evidence>
<dbReference type="FunFam" id="3.40.50.880:FF:000047">
    <property type="entry name" value="GMP synthase [glutamine-hydrolyzing] subunit A"/>
    <property type="match status" value="1"/>
</dbReference>
<comment type="pathway">
    <text evidence="1">Purine metabolism; GMP biosynthesis; GMP from XMP (L-Gln route): step 1/1.</text>
</comment>
<protein>
    <recommendedName>
        <fullName evidence="2">GMP synthase (glutamine-hydrolyzing)</fullName>
        <ecNumber evidence="2">6.3.5.2</ecNumber>
    </recommendedName>
</protein>
<dbReference type="CDD" id="cd01997">
    <property type="entry name" value="GMP_synthase_C"/>
    <property type="match status" value="1"/>
</dbReference>
<dbReference type="PRINTS" id="PR00099">
    <property type="entry name" value="CPSGATASE"/>
</dbReference>
<dbReference type="Pfam" id="PF00958">
    <property type="entry name" value="GMP_synt_C"/>
    <property type="match status" value="1"/>
</dbReference>
<sequence length="603" mass="67818">MQDFIAVLDFGSQYAHLIAKRIRHLGAYTQIFSPSANENLLHKAKGIVLSGGPASVYSSDIPSFNLKMLDLDLPILGLCYGHQLITKEFGGTIANTGKGEFGKAILQYTSDFPLWQNVSFPNQVWMSHQDSVTKCPPEFEITGVTESGSVAAMGHRDRPIYTLQFHPEVNDSKQGRKMLANFVKTCDVRSTWSMETFIEETTERLQQEVGEQKVLMFISGGVDSSVAFALLNKAVGEEQMLGLYINNGFMRKNESAEIIERYRQQGYTNIKLRDYSSYFLDAVAGQVDPQVKRQKIGATFIRMRDKFLNELNLPVQEWMLGQGTLYPDIVESGGTEHAEVIKSHHNRVQEVLDLVESGKVVEPLKELYKDEVRQVGALLGLPGSIVWRHPFPGPGLAINVLSARGDELFPDLEKTTAEVSNCLQNSVCDYLILPVRSVGVQGDQRTYTPPAALINTPRDWNWLEKEATRLTNEVRSVNRVVLQLGSNSKDQHAPFQIRRAFCSKERLDLLREADFMATQMLKKNGLMRNIFQLLVILLPISKNGKEDSMVLRPVVSEDVMTAQFARIDWNLLDPLVESILELSGIETVFYDITHKPPGTFGWE</sequence>
<dbReference type="PROSITE" id="PS51553">
    <property type="entry name" value="GMPS_ATP_PPASE"/>
    <property type="match status" value="1"/>
</dbReference>
<reference evidence="10" key="1">
    <citation type="submission" date="2018-05" db="EMBL/GenBank/DDBJ databases">
        <authorList>
            <person name="Lanie J.A."/>
            <person name="Ng W.-L."/>
            <person name="Kazmierczak K.M."/>
            <person name="Andrzejewski T.M."/>
            <person name="Davidsen T.M."/>
            <person name="Wayne K.J."/>
            <person name="Tettelin H."/>
            <person name="Glass J.I."/>
            <person name="Rusch D."/>
            <person name="Podicherti R."/>
            <person name="Tsui H.-C.T."/>
            <person name="Winkler M.E."/>
        </authorList>
    </citation>
    <scope>NUCLEOTIDE SEQUENCE</scope>
</reference>
<dbReference type="InterPro" id="IPR001674">
    <property type="entry name" value="GMP_synth_C"/>
</dbReference>
<evidence type="ECO:0000256" key="1">
    <source>
        <dbReference type="ARBA" id="ARBA00005153"/>
    </source>
</evidence>
<dbReference type="InterPro" id="IPR004739">
    <property type="entry name" value="GMP_synth_GATase"/>
</dbReference>
<keyword evidence="6" id="KW-0658">Purine biosynthesis</keyword>
<dbReference type="AlphaFoldDB" id="A0A381N6Y2"/>
<dbReference type="Gene3D" id="3.40.50.620">
    <property type="entry name" value="HUPs"/>
    <property type="match status" value="1"/>
</dbReference>
<accession>A0A381N6Y2</accession>
<feature type="domain" description="GMPS ATP-PPase" evidence="9">
    <location>
        <begin position="192"/>
        <end position="388"/>
    </location>
</feature>
<evidence type="ECO:0000256" key="7">
    <source>
        <dbReference type="ARBA" id="ARBA00022840"/>
    </source>
</evidence>
<dbReference type="NCBIfam" id="TIGR00888">
    <property type="entry name" value="guaA_Nterm"/>
    <property type="match status" value="1"/>
</dbReference>
<keyword evidence="4" id="KW-0547">Nucleotide-binding</keyword>
<dbReference type="InterPro" id="IPR025777">
    <property type="entry name" value="GMPS_ATP_PPase_dom"/>
</dbReference>
<evidence type="ECO:0000256" key="4">
    <source>
        <dbReference type="ARBA" id="ARBA00022741"/>
    </source>
</evidence>
<dbReference type="NCBIfam" id="NF000848">
    <property type="entry name" value="PRK00074.1"/>
    <property type="match status" value="1"/>
</dbReference>
<dbReference type="PANTHER" id="PTHR11922">
    <property type="entry name" value="GMP SYNTHASE-RELATED"/>
    <property type="match status" value="1"/>
</dbReference>
<dbReference type="InterPro" id="IPR022310">
    <property type="entry name" value="NAD/GMP_synthase"/>
</dbReference>
<evidence type="ECO:0000313" key="10">
    <source>
        <dbReference type="EMBL" id="SUZ50362.1"/>
    </source>
</evidence>
<dbReference type="Pfam" id="PF00117">
    <property type="entry name" value="GATase"/>
    <property type="match status" value="1"/>
</dbReference>
<proteinExistence type="predicted"/>
<dbReference type="GO" id="GO:0005524">
    <property type="term" value="F:ATP binding"/>
    <property type="evidence" value="ECO:0007669"/>
    <property type="project" value="UniProtKB-KW"/>
</dbReference>
<dbReference type="InterPro" id="IPR029062">
    <property type="entry name" value="Class_I_gatase-like"/>
</dbReference>
<dbReference type="EMBL" id="UINC01000166">
    <property type="protein sequence ID" value="SUZ50362.1"/>
    <property type="molecule type" value="Genomic_DNA"/>
</dbReference>
<dbReference type="SUPFAM" id="SSF52317">
    <property type="entry name" value="Class I glutamine amidotransferase-like"/>
    <property type="match status" value="1"/>
</dbReference>
<dbReference type="InterPro" id="IPR017926">
    <property type="entry name" value="GATASE"/>
</dbReference>
<evidence type="ECO:0000256" key="2">
    <source>
        <dbReference type="ARBA" id="ARBA00012746"/>
    </source>
</evidence>
<organism evidence="10">
    <name type="scientific">marine metagenome</name>
    <dbReference type="NCBI Taxonomy" id="408172"/>
    <lineage>
        <taxon>unclassified sequences</taxon>
        <taxon>metagenomes</taxon>
        <taxon>ecological metagenomes</taxon>
    </lineage>
</organism>
<dbReference type="CDD" id="cd01742">
    <property type="entry name" value="GATase1_GMP_Synthase"/>
    <property type="match status" value="1"/>
</dbReference>
<dbReference type="PROSITE" id="PS51273">
    <property type="entry name" value="GATASE_TYPE_1"/>
    <property type="match status" value="1"/>
</dbReference>
<evidence type="ECO:0000256" key="6">
    <source>
        <dbReference type="ARBA" id="ARBA00022755"/>
    </source>
</evidence>
<dbReference type="UniPathway" id="UPA00189">
    <property type="reaction ID" value="UER00296"/>
</dbReference>
<keyword evidence="5" id="KW-0332">GMP biosynthesis</keyword>
<dbReference type="PRINTS" id="PR00096">
    <property type="entry name" value="GATASE"/>
</dbReference>
<dbReference type="Gene3D" id="3.40.50.880">
    <property type="match status" value="1"/>
</dbReference>
<evidence type="ECO:0000256" key="8">
    <source>
        <dbReference type="ARBA" id="ARBA00022962"/>
    </source>
</evidence>
<gene>
    <name evidence="10" type="ORF">METZ01_LOCUS3216</name>
</gene>
<dbReference type="PANTHER" id="PTHR11922:SF2">
    <property type="entry name" value="GMP SYNTHASE [GLUTAMINE-HYDROLYZING]"/>
    <property type="match status" value="1"/>
</dbReference>
<dbReference type="InterPro" id="IPR014729">
    <property type="entry name" value="Rossmann-like_a/b/a_fold"/>
</dbReference>